<dbReference type="EMBL" id="UYRU01095817">
    <property type="protein sequence ID" value="VDN39537.1"/>
    <property type="molecule type" value="Genomic_DNA"/>
</dbReference>
<accession>A0A3P7P1M2</accession>
<sequence>MTVGLDAYSRDKGLLERNRFRLAVQNSGSQITASAGDSSVLFQTQVSKDQEPLVSNQSSNSDNANNTSERSASAACFGAGPSNICDTEETKEYKEVSALFPYTRLSSIAYLRLTRFQSREGTYSCD</sequence>
<organism evidence="2 3">
    <name type="scientific">Dibothriocephalus latus</name>
    <name type="common">Fish tapeworm</name>
    <name type="synonym">Diphyllobothrium latum</name>
    <dbReference type="NCBI Taxonomy" id="60516"/>
    <lineage>
        <taxon>Eukaryota</taxon>
        <taxon>Metazoa</taxon>
        <taxon>Spiralia</taxon>
        <taxon>Lophotrochozoa</taxon>
        <taxon>Platyhelminthes</taxon>
        <taxon>Cestoda</taxon>
        <taxon>Eucestoda</taxon>
        <taxon>Diphyllobothriidea</taxon>
        <taxon>Diphyllobothriidae</taxon>
        <taxon>Dibothriocephalus</taxon>
    </lineage>
</organism>
<protein>
    <submittedName>
        <fullName evidence="2">Uncharacterized protein</fullName>
    </submittedName>
</protein>
<evidence type="ECO:0000313" key="2">
    <source>
        <dbReference type="EMBL" id="VDN39537.1"/>
    </source>
</evidence>
<keyword evidence="3" id="KW-1185">Reference proteome</keyword>
<evidence type="ECO:0000313" key="3">
    <source>
        <dbReference type="Proteomes" id="UP000281553"/>
    </source>
</evidence>
<feature type="compositionally biased region" description="Low complexity" evidence="1">
    <location>
        <begin position="55"/>
        <end position="68"/>
    </location>
</feature>
<gene>
    <name evidence="2" type="ORF">DILT_LOCUS17920</name>
</gene>
<reference evidence="2 3" key="1">
    <citation type="submission" date="2018-11" db="EMBL/GenBank/DDBJ databases">
        <authorList>
            <consortium name="Pathogen Informatics"/>
        </authorList>
    </citation>
    <scope>NUCLEOTIDE SEQUENCE [LARGE SCALE GENOMIC DNA]</scope>
</reference>
<dbReference type="AlphaFoldDB" id="A0A3P7P1M2"/>
<evidence type="ECO:0000256" key="1">
    <source>
        <dbReference type="SAM" id="MobiDB-lite"/>
    </source>
</evidence>
<proteinExistence type="predicted"/>
<feature type="region of interest" description="Disordered" evidence="1">
    <location>
        <begin position="46"/>
        <end position="79"/>
    </location>
</feature>
<dbReference type="Proteomes" id="UP000281553">
    <property type="component" value="Unassembled WGS sequence"/>
</dbReference>
<name>A0A3P7P1M2_DIBLA</name>